<comment type="caution">
    <text evidence="2">The sequence shown here is derived from an EMBL/GenBank/DDBJ whole genome shotgun (WGS) entry which is preliminary data.</text>
</comment>
<feature type="transmembrane region" description="Helical" evidence="1">
    <location>
        <begin position="388"/>
        <end position="408"/>
    </location>
</feature>
<keyword evidence="1" id="KW-1133">Transmembrane helix</keyword>
<keyword evidence="3" id="KW-1185">Reference proteome</keyword>
<proteinExistence type="predicted"/>
<feature type="transmembrane region" description="Helical" evidence="1">
    <location>
        <begin position="201"/>
        <end position="219"/>
    </location>
</feature>
<name>A0ABR7ERP5_9FIRM</name>
<feature type="transmembrane region" description="Helical" evidence="1">
    <location>
        <begin position="156"/>
        <end position="172"/>
    </location>
</feature>
<feature type="transmembrane region" description="Helical" evidence="1">
    <location>
        <begin position="78"/>
        <end position="100"/>
    </location>
</feature>
<accession>A0ABR7ERP5</accession>
<feature type="transmembrane region" description="Helical" evidence="1">
    <location>
        <begin position="614"/>
        <end position="632"/>
    </location>
</feature>
<gene>
    <name evidence="2" type="ORF">H8S07_01480</name>
</gene>
<feature type="transmembrane region" description="Helical" evidence="1">
    <location>
        <begin position="120"/>
        <end position="144"/>
    </location>
</feature>
<protein>
    <recommendedName>
        <fullName evidence="4">Glycosyltransferase RgtA/B/C/D-like domain-containing protein</fullName>
    </recommendedName>
</protein>
<organism evidence="2 3">
    <name type="scientific">Dorea hominis</name>
    <dbReference type="NCBI Taxonomy" id="2763040"/>
    <lineage>
        <taxon>Bacteria</taxon>
        <taxon>Bacillati</taxon>
        <taxon>Bacillota</taxon>
        <taxon>Clostridia</taxon>
        <taxon>Lachnospirales</taxon>
        <taxon>Lachnospiraceae</taxon>
        <taxon>Dorea</taxon>
    </lineage>
</organism>
<keyword evidence="1" id="KW-0472">Membrane</keyword>
<dbReference type="RefSeq" id="WP_186855281.1">
    <property type="nucleotide sequence ID" value="NZ_JACOOY010000001.1"/>
</dbReference>
<reference evidence="2 3" key="1">
    <citation type="submission" date="2020-08" db="EMBL/GenBank/DDBJ databases">
        <title>Genome public.</title>
        <authorList>
            <person name="Liu C."/>
            <person name="Sun Q."/>
        </authorList>
    </citation>
    <scope>NUCLEOTIDE SEQUENCE [LARGE SCALE GENOMIC DNA]</scope>
    <source>
        <strain evidence="2 3">NSJ-36</strain>
    </source>
</reference>
<feature type="transmembrane region" description="Helical" evidence="1">
    <location>
        <begin position="333"/>
        <end position="353"/>
    </location>
</feature>
<dbReference type="Proteomes" id="UP000647235">
    <property type="component" value="Unassembled WGS sequence"/>
</dbReference>
<evidence type="ECO:0008006" key="4">
    <source>
        <dbReference type="Google" id="ProtNLM"/>
    </source>
</evidence>
<evidence type="ECO:0000256" key="1">
    <source>
        <dbReference type="SAM" id="Phobius"/>
    </source>
</evidence>
<dbReference type="EMBL" id="JACOOY010000001">
    <property type="protein sequence ID" value="MBC5663959.1"/>
    <property type="molecule type" value="Genomic_DNA"/>
</dbReference>
<keyword evidence="1" id="KW-0812">Transmembrane</keyword>
<evidence type="ECO:0000313" key="3">
    <source>
        <dbReference type="Proteomes" id="UP000647235"/>
    </source>
</evidence>
<feature type="transmembrane region" description="Helical" evidence="1">
    <location>
        <begin position="178"/>
        <end position="194"/>
    </location>
</feature>
<evidence type="ECO:0000313" key="2">
    <source>
        <dbReference type="EMBL" id="MBC5663959.1"/>
    </source>
</evidence>
<feature type="transmembrane region" description="Helical" evidence="1">
    <location>
        <begin position="53"/>
        <end position="71"/>
    </location>
</feature>
<sequence>MYGIILYNIQPFASSDAYNVQDLALYLAKTGKHRVSADAPHAMEYFGYYANNYFLTILLAKYFRILLWLGIQDIYIPLYILTIGGMLVGTMFLYLTGVYVKGIRGGAEILALCAGNPLYYILPLWAYTNALSVPFTAATVYFAIRLLHEKGRKGRGISAALFAGSLAVGYYIRPTVVIPAIAFLICLIVELIAGKRQWKEVGECVGIVIVVSAITIGGISKINHRYFSEVSDQNIPITHWMMMASHGTGELDIADYKYTIQFPSKEEKQKADLKRLKENYEAYSLSELFDFINKKLDISWCYADGNDLLEKVSQNRKNTVIYNWILGSKSDLFRTYCYAFRIANIGMVLLVLWKMLKKRNQDVNQVFYTLSFLGGVCFYSIWEIKASYGMPFLMFLLLLGSYGMEYLAEQMKEKKKKCICINEGGKNFWQKTTIIIFIVSVSVMMYAEISQSVTVHKEWEVHCADIGSVRKIKGYQKRFRLEQIFYADRPYNRIVLMAGAKGKAKENNASIYVKLTDTSGKLLYRGEIAAKNLSRQQEVVLKIPKVLPEGKRKYKLTIWKKSEYAGNLNIWKRKEGVLHSYKGVMKISGDKMKSRLYLGVYLEKQEAWCSGRTAFVICLCFCVLASMVFLCCPEACLNKVKENG</sequence>
<feature type="transmembrane region" description="Helical" evidence="1">
    <location>
        <begin position="365"/>
        <end position="382"/>
    </location>
</feature>